<dbReference type="EMBL" id="CP049228">
    <property type="protein sequence ID" value="QIH23588.1"/>
    <property type="molecule type" value="Genomic_DNA"/>
</dbReference>
<reference evidence="1 2" key="1">
    <citation type="submission" date="2020-02" db="EMBL/GenBank/DDBJ databases">
        <title>Complete genome sequences of six Lactobacillus iners strains isolated from the human vagina.</title>
        <authorList>
            <person name="France M.T."/>
            <person name="Rutt L."/>
            <person name="Narina S."/>
            <person name="Arbaugh S."/>
            <person name="Humphrys M.S."/>
            <person name="Ma B."/>
            <person name="Hayward M.R."/>
            <person name="Relman D."/>
            <person name="Kwon D.S."/>
            <person name="Ravel J."/>
        </authorList>
    </citation>
    <scope>NUCLEOTIDE SEQUENCE [LARGE SCALE GENOMIC DNA]</scope>
    <source>
        <strain evidence="1 2">C0210C1</strain>
    </source>
</reference>
<dbReference type="Proteomes" id="UP000501676">
    <property type="component" value="Chromosome"/>
</dbReference>
<organism evidence="1 2">
    <name type="scientific">Lactobacillus iners</name>
    <dbReference type="NCBI Taxonomy" id="147802"/>
    <lineage>
        <taxon>Bacteria</taxon>
        <taxon>Bacillati</taxon>
        <taxon>Bacillota</taxon>
        <taxon>Bacilli</taxon>
        <taxon>Lactobacillales</taxon>
        <taxon>Lactobacillaceae</taxon>
        <taxon>Lactobacillus</taxon>
    </lineage>
</organism>
<protein>
    <recommendedName>
        <fullName evidence="3">Tox-PL domain-containing protein</fullName>
    </recommendedName>
</protein>
<evidence type="ECO:0008006" key="3">
    <source>
        <dbReference type="Google" id="ProtNLM"/>
    </source>
</evidence>
<accession>A0A6G7B852</accession>
<sequence length="163" mass="18641">MLKRRGFDVTAIANPLYNKDARRDLGLLTANAEKMKDKVYNSASSFFIKKDIDIKRFVPEKAIDEELLNGLQPGQRGIISWGWAGRNVGHTINVERTSDGLKYVDAQIGQTADSWKGLKYPIRVGRYRIGGRMLSSFRWYRSDDKDFDERLLDLLVKGNEGQK</sequence>
<evidence type="ECO:0000313" key="1">
    <source>
        <dbReference type="EMBL" id="QIH23588.1"/>
    </source>
</evidence>
<dbReference type="AlphaFoldDB" id="A0A6G7B852"/>
<gene>
    <name evidence="1" type="ORF">G6Z83_02395</name>
</gene>
<proteinExistence type="predicted"/>
<dbReference type="RefSeq" id="WP_006730954.1">
    <property type="nucleotide sequence ID" value="NZ_CP049223.1"/>
</dbReference>
<evidence type="ECO:0000313" key="2">
    <source>
        <dbReference type="Proteomes" id="UP000501676"/>
    </source>
</evidence>
<name>A0A6G7B852_9LACO</name>